<gene>
    <name evidence="6" type="ORF">ATC03_06100</name>
</gene>
<feature type="transmembrane region" description="Helical" evidence="5">
    <location>
        <begin position="132"/>
        <end position="156"/>
    </location>
</feature>
<evidence type="ECO:0000256" key="2">
    <source>
        <dbReference type="ARBA" id="ARBA00022692"/>
    </source>
</evidence>
<dbReference type="NCBIfam" id="NF033740">
    <property type="entry name" value="MarP_fam_protase"/>
    <property type="match status" value="1"/>
</dbReference>
<dbReference type="EMBL" id="CP013979">
    <property type="protein sequence ID" value="ANJ26352.1"/>
    <property type="molecule type" value="Genomic_DNA"/>
</dbReference>
<evidence type="ECO:0000313" key="7">
    <source>
        <dbReference type="Proteomes" id="UP000078437"/>
    </source>
</evidence>
<comment type="subcellular location">
    <subcellularLocation>
        <location evidence="1">Membrane</location>
        <topology evidence="1">Multi-pass membrane protein</topology>
    </subcellularLocation>
</comment>
<dbReference type="Pfam" id="PF13365">
    <property type="entry name" value="Trypsin_2"/>
    <property type="match status" value="1"/>
</dbReference>
<dbReference type="KEGG" id="agy:ATC03_06100"/>
<feature type="transmembrane region" description="Helical" evidence="5">
    <location>
        <begin position="177"/>
        <end position="199"/>
    </location>
</feature>
<reference evidence="6 7" key="1">
    <citation type="journal article" date="2016" name="Int. J. Syst. Evol. Microbiol.">
        <title>Agromyces aureus sp. nov., isolated from the rhizosphere of Salix caprea L. grown in a heavy-metal-contaminated soil.</title>
        <authorList>
            <person name="Corretto E."/>
            <person name="Antonielli L."/>
            <person name="Sessitsch A."/>
            <person name="Compant S."/>
            <person name="Gorfer M."/>
            <person name="Kuffner M."/>
            <person name="Brader G."/>
        </authorList>
    </citation>
    <scope>NUCLEOTIDE SEQUENCE [LARGE SCALE GENOMIC DNA]</scope>
    <source>
        <strain evidence="6 7">AR33</strain>
    </source>
</reference>
<dbReference type="PANTHER" id="PTHR43019">
    <property type="entry name" value="SERINE ENDOPROTEASE DEGS"/>
    <property type="match status" value="1"/>
</dbReference>
<dbReference type="GO" id="GO:0016020">
    <property type="term" value="C:membrane"/>
    <property type="evidence" value="ECO:0007669"/>
    <property type="project" value="UniProtKB-SubCell"/>
</dbReference>
<sequence>MCTGDEPAATVARSVVESVNVGRGNPARSAARSMLEGGCRRLGFAPTDGAADANGLPAASDALDERRTMGWSLLLDVLLVLVFIGAVANGYRTGLLRTAAGLIGVLLGAVAAAFVMPWVMGLVSAPEWRAPAAIGAALVLISIGGTAGGALGAVLGRGAEAVKLGVVDRVLGAVGNLLVTVFVVMLVASGVSAMGVPVVSPAIAGSRVLGTIEALTPTPAQRFLAEVRSAAVGEALPWLVDVLEVPAVPPTLPSGGVDDPEIAQAAASVVRVTGTAFECGVSMSGSGFVIAPDRIVTNAHVVAGVDEPVVETPGLTARSGRIVAFDADLDLAVIAVDGLDAAALPVTDAAAGTDVAVAGYPFGGPLELRPGRVMSVGPVTFREADGTSTRDVMTLAADVDHGNSGGPVLTGDGTVAGVVFAKSEAVENVGFAIPVSTLNAFAGSASSLDRAVDSGSCTTG</sequence>
<dbReference type="InterPro" id="IPR047680">
    <property type="entry name" value="MarP-like"/>
</dbReference>
<evidence type="ECO:0008006" key="8">
    <source>
        <dbReference type="Google" id="ProtNLM"/>
    </source>
</evidence>
<dbReference type="PRINTS" id="PR00834">
    <property type="entry name" value="PROTEASES2C"/>
</dbReference>
<evidence type="ECO:0000256" key="4">
    <source>
        <dbReference type="ARBA" id="ARBA00023136"/>
    </source>
</evidence>
<name>A0A191WDQ3_9MICO</name>
<keyword evidence="2 5" id="KW-0812">Transmembrane</keyword>
<dbReference type="GO" id="GO:0004252">
    <property type="term" value="F:serine-type endopeptidase activity"/>
    <property type="evidence" value="ECO:0007669"/>
    <property type="project" value="InterPro"/>
</dbReference>
<keyword evidence="7" id="KW-1185">Reference proteome</keyword>
<dbReference type="Gene3D" id="2.40.10.10">
    <property type="entry name" value="Trypsin-like serine proteases"/>
    <property type="match status" value="2"/>
</dbReference>
<dbReference type="STRING" id="453304.ATC03_06100"/>
<accession>A0A191WDQ3</accession>
<organism evidence="6 7">
    <name type="scientific">Agromyces aureus</name>
    <dbReference type="NCBI Taxonomy" id="453304"/>
    <lineage>
        <taxon>Bacteria</taxon>
        <taxon>Bacillati</taxon>
        <taxon>Actinomycetota</taxon>
        <taxon>Actinomycetes</taxon>
        <taxon>Micrococcales</taxon>
        <taxon>Microbacteriaceae</taxon>
        <taxon>Agromyces</taxon>
    </lineage>
</organism>
<dbReference type="AlphaFoldDB" id="A0A191WDQ3"/>
<reference evidence="7" key="2">
    <citation type="submission" date="2016-01" db="EMBL/GenBank/DDBJ databases">
        <title>Complete genome sequence of Agromyces aureus AR33T and comparison with related organisms.</title>
        <authorList>
            <person name="Corretto E."/>
            <person name="Antonielli L."/>
            <person name="Sessitsch A."/>
            <person name="Brader G."/>
        </authorList>
    </citation>
    <scope>NUCLEOTIDE SEQUENCE [LARGE SCALE GENOMIC DNA]</scope>
    <source>
        <strain evidence="7">AR33</strain>
    </source>
</reference>
<feature type="transmembrane region" description="Helical" evidence="5">
    <location>
        <begin position="100"/>
        <end position="120"/>
    </location>
</feature>
<feature type="transmembrane region" description="Helical" evidence="5">
    <location>
        <begin position="69"/>
        <end position="88"/>
    </location>
</feature>
<evidence type="ECO:0000256" key="3">
    <source>
        <dbReference type="ARBA" id="ARBA00022989"/>
    </source>
</evidence>
<evidence type="ECO:0000256" key="1">
    <source>
        <dbReference type="ARBA" id="ARBA00004141"/>
    </source>
</evidence>
<dbReference type="GO" id="GO:0006508">
    <property type="term" value="P:proteolysis"/>
    <property type="evidence" value="ECO:0007669"/>
    <property type="project" value="InterPro"/>
</dbReference>
<dbReference type="SUPFAM" id="SSF50494">
    <property type="entry name" value="Trypsin-like serine proteases"/>
    <property type="match status" value="1"/>
</dbReference>
<dbReference type="InterPro" id="IPR009003">
    <property type="entry name" value="Peptidase_S1_PA"/>
</dbReference>
<evidence type="ECO:0000313" key="6">
    <source>
        <dbReference type="EMBL" id="ANJ26352.1"/>
    </source>
</evidence>
<keyword evidence="4 5" id="KW-0472">Membrane</keyword>
<dbReference type="InterPro" id="IPR003825">
    <property type="entry name" value="Colicin-V_CvpA"/>
</dbReference>
<dbReference type="Proteomes" id="UP000078437">
    <property type="component" value="Chromosome"/>
</dbReference>
<protein>
    <recommendedName>
        <fullName evidence="8">Serine protease</fullName>
    </recommendedName>
</protein>
<evidence type="ECO:0000256" key="5">
    <source>
        <dbReference type="SAM" id="Phobius"/>
    </source>
</evidence>
<dbReference type="InterPro" id="IPR001940">
    <property type="entry name" value="Peptidase_S1C"/>
</dbReference>
<keyword evidence="3 5" id="KW-1133">Transmembrane helix</keyword>
<dbReference type="Pfam" id="PF02674">
    <property type="entry name" value="Colicin_V"/>
    <property type="match status" value="1"/>
</dbReference>
<dbReference type="InterPro" id="IPR043504">
    <property type="entry name" value="Peptidase_S1_PA_chymotrypsin"/>
</dbReference>
<proteinExistence type="predicted"/>
<dbReference type="PANTHER" id="PTHR43019:SF23">
    <property type="entry name" value="PROTEASE DO-LIKE 5, CHLOROPLASTIC"/>
    <property type="match status" value="1"/>
</dbReference>
<dbReference type="GO" id="GO:0009403">
    <property type="term" value="P:toxin biosynthetic process"/>
    <property type="evidence" value="ECO:0007669"/>
    <property type="project" value="InterPro"/>
</dbReference>